<dbReference type="Proteomes" id="UP000245771">
    <property type="component" value="Unassembled WGS sequence"/>
</dbReference>
<organism evidence="2 3">
    <name type="scientific">Meira miltonrushii</name>
    <dbReference type="NCBI Taxonomy" id="1280837"/>
    <lineage>
        <taxon>Eukaryota</taxon>
        <taxon>Fungi</taxon>
        <taxon>Dikarya</taxon>
        <taxon>Basidiomycota</taxon>
        <taxon>Ustilaginomycotina</taxon>
        <taxon>Exobasidiomycetes</taxon>
        <taxon>Exobasidiales</taxon>
        <taxon>Brachybasidiaceae</taxon>
        <taxon>Meira</taxon>
    </lineage>
</organism>
<dbReference type="GeneID" id="37022290"/>
<dbReference type="RefSeq" id="XP_025354540.1">
    <property type="nucleotide sequence ID" value="XM_025500509.1"/>
</dbReference>
<protein>
    <submittedName>
        <fullName evidence="2">Uncharacterized protein</fullName>
    </submittedName>
</protein>
<dbReference type="GO" id="GO:0005811">
    <property type="term" value="C:lipid droplet"/>
    <property type="evidence" value="ECO:0007669"/>
    <property type="project" value="TreeGrafter"/>
</dbReference>
<keyword evidence="1" id="KW-0812">Transmembrane</keyword>
<sequence>MSDRTTLCVLGATGFTGKFVALEVARQISVLHKSTSSPFQWSIAGRRKDALEAVREEIKQLVGASSKNDETNVQKGLLPSIVIADVNNIDSLRTLASETRLILNCVGPYYKFGENVVLATIEASEKLKKSNRPPVHYIDLCGEPNFIERIILEYRERAKLAGSIILPASAYDSVPAELGTIFAVSLLGKGVTPASVEMMATFNTNGGWLAGHFATYACVVNGISPSGRQLLSRIRKKLYANLPKATPKVATKGFSAGIPKRQKRLGILTYDEEQDALLLPHMAADPAVVRLGQSLTMENDPKFEPVKFVGWFAVPSLYIALFMAFYGMLISFFSKFEVGRSLLLKYPKFFTGGVFSHEGPTQEQLDNTQFSSTFIARGVSHTALQEKTSREPDVKAVVRVRGPEPGYVSTPILFVSVARAILVHEKDIIPGVSTPGAALRNTTLIKMINDDGRIKFDRIE</sequence>
<dbReference type="EMBL" id="KZ819604">
    <property type="protein sequence ID" value="PWN34238.1"/>
    <property type="molecule type" value="Genomic_DNA"/>
</dbReference>
<dbReference type="GO" id="GO:0005886">
    <property type="term" value="C:plasma membrane"/>
    <property type="evidence" value="ECO:0007669"/>
    <property type="project" value="TreeGrafter"/>
</dbReference>
<evidence type="ECO:0000256" key="1">
    <source>
        <dbReference type="SAM" id="Phobius"/>
    </source>
</evidence>
<gene>
    <name evidence="2" type="ORF">FA14DRAFT_173939</name>
</gene>
<dbReference type="AlphaFoldDB" id="A0A316VAW7"/>
<accession>A0A316VAW7</accession>
<dbReference type="OrthoDB" id="10268090at2759"/>
<keyword evidence="1" id="KW-1133">Transmembrane helix</keyword>
<dbReference type="Gene3D" id="3.40.50.720">
    <property type="entry name" value="NAD(P)-binding Rossmann-like Domain"/>
    <property type="match status" value="1"/>
</dbReference>
<evidence type="ECO:0000313" key="3">
    <source>
        <dbReference type="Proteomes" id="UP000245771"/>
    </source>
</evidence>
<dbReference type="GO" id="GO:0009247">
    <property type="term" value="P:glycolipid biosynthetic process"/>
    <property type="evidence" value="ECO:0007669"/>
    <property type="project" value="TreeGrafter"/>
</dbReference>
<dbReference type="InterPro" id="IPR051276">
    <property type="entry name" value="Saccharopine_DH-like_oxidrdct"/>
</dbReference>
<evidence type="ECO:0000313" key="2">
    <source>
        <dbReference type="EMBL" id="PWN34238.1"/>
    </source>
</evidence>
<keyword evidence="1" id="KW-0472">Membrane</keyword>
<proteinExistence type="predicted"/>
<dbReference type="InParanoid" id="A0A316VAW7"/>
<dbReference type="SUPFAM" id="SSF51735">
    <property type="entry name" value="NAD(P)-binding Rossmann-fold domains"/>
    <property type="match status" value="1"/>
</dbReference>
<name>A0A316VAW7_9BASI</name>
<dbReference type="PANTHER" id="PTHR12286:SF5">
    <property type="entry name" value="SACCHAROPINE DEHYDROGENASE-LIKE OXIDOREDUCTASE"/>
    <property type="match status" value="1"/>
</dbReference>
<feature type="transmembrane region" description="Helical" evidence="1">
    <location>
        <begin position="308"/>
        <end position="333"/>
    </location>
</feature>
<dbReference type="GO" id="GO:0005739">
    <property type="term" value="C:mitochondrion"/>
    <property type="evidence" value="ECO:0007669"/>
    <property type="project" value="TreeGrafter"/>
</dbReference>
<dbReference type="InterPro" id="IPR036291">
    <property type="entry name" value="NAD(P)-bd_dom_sf"/>
</dbReference>
<keyword evidence="3" id="KW-1185">Reference proteome</keyword>
<reference evidence="2 3" key="1">
    <citation type="journal article" date="2018" name="Mol. Biol. Evol.">
        <title>Broad Genomic Sampling Reveals a Smut Pathogenic Ancestry of the Fungal Clade Ustilaginomycotina.</title>
        <authorList>
            <person name="Kijpornyongpan T."/>
            <person name="Mondo S.J."/>
            <person name="Barry K."/>
            <person name="Sandor L."/>
            <person name="Lee J."/>
            <person name="Lipzen A."/>
            <person name="Pangilinan J."/>
            <person name="LaButti K."/>
            <person name="Hainaut M."/>
            <person name="Henrissat B."/>
            <person name="Grigoriev I.V."/>
            <person name="Spatafora J.W."/>
            <person name="Aime M.C."/>
        </authorList>
    </citation>
    <scope>NUCLEOTIDE SEQUENCE [LARGE SCALE GENOMIC DNA]</scope>
    <source>
        <strain evidence="2 3">MCA 3882</strain>
    </source>
</reference>
<dbReference type="PANTHER" id="PTHR12286">
    <property type="entry name" value="SACCHAROPINE DEHYDROGENASE-LIKE OXIDOREDUCTASE"/>
    <property type="match status" value="1"/>
</dbReference>